<dbReference type="EMBL" id="JAOSHN010000003">
    <property type="protein sequence ID" value="MCU7378513.1"/>
    <property type="molecule type" value="Genomic_DNA"/>
</dbReference>
<proteinExistence type="predicted"/>
<sequence>MNLAKGKKRITVSVVTALMMVMVMVPGMAFANTAGNTALSQTSQNQGMFVNYIDASVNSKDSRIGQYGTTNIKQYFFNGADIEKENGGMADDSHPYVNSYAYNYSIMTDTSVSAYWDNYIQGTLNPTQPIKFGFFLGGSQTAKCNDQIMASNIIPKMSIQKTDGTVVLTGTQIYKGWKHQRLANGGGTGSGPLRGFDVFLEIPANALAANTQYVLVFESGMGVQTLLDKKIVFHFSTDAFAQSISLGSKVTLKEGQTKTLKAAIKPENVKEKAVTWTSADKAVAVVDSNGEVKAMKAGKTTITAVTKDGTNLKASCPVEVTPVIAKVSLKAVSSSYNRVKLTWSKAAKADGYTVYRYNAKSKKYKPVKHTTARSYVGKNLKTGKTYAYKVRAYRLVNGQKVYGSYSAKKSIRPVPSKPALKVKAGKRKATAKWSKVSGADKYVLYRSTSKNGKYIKASITVKNKYTDKGLKKGKRYYYKVRAYKVVDGKKVYGKTSQLKTVKVK</sequence>
<dbReference type="Gene3D" id="2.60.40.1080">
    <property type="match status" value="1"/>
</dbReference>
<keyword evidence="4" id="KW-1185">Reference proteome</keyword>
<dbReference type="InterPro" id="IPR013783">
    <property type="entry name" value="Ig-like_fold"/>
</dbReference>
<dbReference type="InterPro" id="IPR003961">
    <property type="entry name" value="FN3_dom"/>
</dbReference>
<dbReference type="CDD" id="cd00063">
    <property type="entry name" value="FN3"/>
    <property type="match status" value="1"/>
</dbReference>
<dbReference type="SMART" id="SM00635">
    <property type="entry name" value="BID_2"/>
    <property type="match status" value="1"/>
</dbReference>
<gene>
    <name evidence="3" type="ORF">OBO34_09090</name>
</gene>
<dbReference type="Gene3D" id="2.60.40.10">
    <property type="entry name" value="Immunoglobulins"/>
    <property type="match status" value="2"/>
</dbReference>
<dbReference type="Proteomes" id="UP001065549">
    <property type="component" value="Unassembled WGS sequence"/>
</dbReference>
<dbReference type="PROSITE" id="PS50853">
    <property type="entry name" value="FN3"/>
    <property type="match status" value="1"/>
</dbReference>
<evidence type="ECO:0000313" key="3">
    <source>
        <dbReference type="EMBL" id="MCU7378513.1"/>
    </source>
</evidence>
<dbReference type="SUPFAM" id="SSF49373">
    <property type="entry name" value="Invasin/intimin cell-adhesion fragments"/>
    <property type="match status" value="1"/>
</dbReference>
<organism evidence="3 4">
    <name type="scientific">Hominibacterium faecale</name>
    <dbReference type="NCBI Taxonomy" id="2839743"/>
    <lineage>
        <taxon>Bacteria</taxon>
        <taxon>Bacillati</taxon>
        <taxon>Bacillota</taxon>
        <taxon>Clostridia</taxon>
        <taxon>Peptostreptococcales</taxon>
        <taxon>Anaerovoracaceae</taxon>
        <taxon>Hominibacterium</taxon>
    </lineage>
</organism>
<dbReference type="SUPFAM" id="SSF49265">
    <property type="entry name" value="Fibronectin type III"/>
    <property type="match status" value="1"/>
</dbReference>
<evidence type="ECO:0000256" key="1">
    <source>
        <dbReference type="SAM" id="SignalP"/>
    </source>
</evidence>
<comment type="caution">
    <text evidence="3">The sequence shown here is derived from an EMBL/GenBank/DDBJ whole genome shotgun (WGS) entry which is preliminary data.</text>
</comment>
<protein>
    <submittedName>
        <fullName evidence="3">Ig-like domain-containing protein</fullName>
    </submittedName>
</protein>
<dbReference type="Pfam" id="PF02368">
    <property type="entry name" value="Big_2"/>
    <property type="match status" value="1"/>
</dbReference>
<accession>A0A9J6QMW4</accession>
<reference evidence="3" key="1">
    <citation type="submission" date="2022-09" db="EMBL/GenBank/DDBJ databases">
        <title>Culturomic study of gut microbiota in children with autism spectrum disorder.</title>
        <authorList>
            <person name="Efimov B.A."/>
            <person name="Chaplin A.V."/>
            <person name="Sokolova S.R."/>
            <person name="Pikina A.P."/>
            <person name="Korzhanova M."/>
            <person name="Belova V."/>
            <person name="Korostin D."/>
        </authorList>
    </citation>
    <scope>NUCLEOTIDE SEQUENCE</scope>
    <source>
        <strain evidence="3">ASD5510</strain>
    </source>
</reference>
<dbReference type="SMART" id="SM00060">
    <property type="entry name" value="FN3"/>
    <property type="match status" value="2"/>
</dbReference>
<feature type="domain" description="Fibronectin type-III" evidence="2">
    <location>
        <begin position="325"/>
        <end position="416"/>
    </location>
</feature>
<dbReference type="InterPro" id="IPR003343">
    <property type="entry name" value="Big_2"/>
</dbReference>
<keyword evidence="1" id="KW-0732">Signal</keyword>
<feature type="chain" id="PRO_5039917226" evidence="1">
    <location>
        <begin position="32"/>
        <end position="504"/>
    </location>
</feature>
<evidence type="ECO:0000259" key="2">
    <source>
        <dbReference type="PROSITE" id="PS50853"/>
    </source>
</evidence>
<dbReference type="InterPro" id="IPR036116">
    <property type="entry name" value="FN3_sf"/>
</dbReference>
<dbReference type="RefSeq" id="WP_269478480.1">
    <property type="nucleotide sequence ID" value="NZ_JAOSHN010000003.1"/>
</dbReference>
<evidence type="ECO:0000313" key="4">
    <source>
        <dbReference type="Proteomes" id="UP001065549"/>
    </source>
</evidence>
<feature type="signal peptide" evidence="1">
    <location>
        <begin position="1"/>
        <end position="31"/>
    </location>
</feature>
<dbReference type="AlphaFoldDB" id="A0A9J6QMW4"/>
<name>A0A9J6QMW4_9FIRM</name>
<dbReference type="InterPro" id="IPR008964">
    <property type="entry name" value="Invasin/intimin_cell_adhesion"/>
</dbReference>